<accession>A0ABQ2Y0K2</accession>
<dbReference type="InterPro" id="IPR052553">
    <property type="entry name" value="CbiG_hydrolase"/>
</dbReference>
<dbReference type="SUPFAM" id="SSF159664">
    <property type="entry name" value="CobE/GbiG C-terminal domain-like"/>
    <property type="match status" value="1"/>
</dbReference>
<dbReference type="Proteomes" id="UP000653343">
    <property type="component" value="Unassembled WGS sequence"/>
</dbReference>
<gene>
    <name evidence="2" type="ORF">GCM10010946_20280</name>
</gene>
<proteinExistence type="predicted"/>
<dbReference type="Pfam" id="PF01890">
    <property type="entry name" value="CbiG_C"/>
    <property type="match status" value="1"/>
</dbReference>
<dbReference type="InterPro" id="IPR036518">
    <property type="entry name" value="CobE/GbiG_C_sf"/>
</dbReference>
<name>A0ABQ2Y0K2_9BURK</name>
<dbReference type="PANTHER" id="PTHR37477:SF1">
    <property type="entry name" value="COBALT-PRECORRIN-5A HYDROLASE"/>
    <property type="match status" value="1"/>
</dbReference>
<keyword evidence="3" id="KW-1185">Reference proteome</keyword>
<reference evidence="3" key="1">
    <citation type="journal article" date="2019" name="Int. J. Syst. Evol. Microbiol.">
        <title>The Global Catalogue of Microorganisms (GCM) 10K type strain sequencing project: providing services to taxonomists for standard genome sequencing and annotation.</title>
        <authorList>
            <consortium name="The Broad Institute Genomics Platform"/>
            <consortium name="The Broad Institute Genome Sequencing Center for Infectious Disease"/>
            <person name="Wu L."/>
            <person name="Ma J."/>
        </authorList>
    </citation>
    <scope>NUCLEOTIDE SEQUENCE [LARGE SCALE GENOMIC DNA]</scope>
    <source>
        <strain evidence="3">KCTC 23917</strain>
    </source>
</reference>
<evidence type="ECO:0000313" key="3">
    <source>
        <dbReference type="Proteomes" id="UP000653343"/>
    </source>
</evidence>
<evidence type="ECO:0000313" key="2">
    <source>
        <dbReference type="EMBL" id="GGX41709.1"/>
    </source>
</evidence>
<dbReference type="RefSeq" id="WP_189357062.1">
    <property type="nucleotide sequence ID" value="NZ_BMYU01000004.1"/>
</dbReference>
<comment type="caution">
    <text evidence="2">The sequence shown here is derived from an EMBL/GenBank/DDBJ whole genome shotgun (WGS) entry which is preliminary data.</text>
</comment>
<dbReference type="Gene3D" id="3.30.420.180">
    <property type="entry name" value="CobE/GbiG C-terminal domain"/>
    <property type="match status" value="1"/>
</dbReference>
<protein>
    <recommendedName>
        <fullName evidence="1">CobE/GbiG C-terminal domain-containing protein</fullName>
    </recommendedName>
</protein>
<dbReference type="EMBL" id="BMYU01000004">
    <property type="protein sequence ID" value="GGX41709.1"/>
    <property type="molecule type" value="Genomic_DNA"/>
</dbReference>
<sequence length="138" mass="14795">MKFLSVGIGCDRDVSEETLFTGLNLALMQCGAALPQIRHIASIDKKSDETAILHLVQRLKVPFIVYPAQELAKVPVRQPSATVLKFMGTPSVSEAAALLTAGFQHGSSAPALLVEKLKFCGEDGKNVTISIAEDQTDE</sequence>
<evidence type="ECO:0000259" key="1">
    <source>
        <dbReference type="Pfam" id="PF01890"/>
    </source>
</evidence>
<feature type="domain" description="CobE/GbiG C-terminal" evidence="1">
    <location>
        <begin position="4"/>
        <end position="132"/>
    </location>
</feature>
<dbReference type="PANTHER" id="PTHR37477">
    <property type="entry name" value="COBALT-PRECORRIN-5A HYDROLASE"/>
    <property type="match status" value="1"/>
</dbReference>
<dbReference type="InterPro" id="IPR002750">
    <property type="entry name" value="CobE/GbiG_C"/>
</dbReference>
<organism evidence="2 3">
    <name type="scientific">Undibacterium squillarum</name>
    <dbReference type="NCBI Taxonomy" id="1131567"/>
    <lineage>
        <taxon>Bacteria</taxon>
        <taxon>Pseudomonadati</taxon>
        <taxon>Pseudomonadota</taxon>
        <taxon>Betaproteobacteria</taxon>
        <taxon>Burkholderiales</taxon>
        <taxon>Oxalobacteraceae</taxon>
        <taxon>Undibacterium</taxon>
    </lineage>
</organism>